<dbReference type="InterPro" id="IPR029044">
    <property type="entry name" value="Nucleotide-diphossugar_trans"/>
</dbReference>
<dbReference type="Gene3D" id="3.90.550.10">
    <property type="entry name" value="Spore Coat Polysaccharide Biosynthesis Protein SpsA, Chain A"/>
    <property type="match status" value="1"/>
</dbReference>
<dbReference type="GO" id="GO:0016757">
    <property type="term" value="F:glycosyltransferase activity"/>
    <property type="evidence" value="ECO:0007669"/>
    <property type="project" value="UniProtKB-KW"/>
</dbReference>
<keyword evidence="3 5" id="KW-0808">Transferase</keyword>
<evidence type="ECO:0000313" key="5">
    <source>
        <dbReference type="EMBL" id="MFC4292481.1"/>
    </source>
</evidence>
<dbReference type="PANTHER" id="PTHR43685:SF5">
    <property type="entry name" value="GLYCOSYLTRANSFERASE EPSE-RELATED"/>
    <property type="match status" value="1"/>
</dbReference>
<dbReference type="InterPro" id="IPR050834">
    <property type="entry name" value="Glycosyltransf_2"/>
</dbReference>
<proteinExistence type="inferred from homology"/>
<dbReference type="PANTHER" id="PTHR43685">
    <property type="entry name" value="GLYCOSYLTRANSFERASE"/>
    <property type="match status" value="1"/>
</dbReference>
<reference evidence="6" key="1">
    <citation type="journal article" date="2019" name="Int. J. Syst. Evol. Microbiol.">
        <title>The Global Catalogue of Microorganisms (GCM) 10K type strain sequencing project: providing services to taxonomists for standard genome sequencing and annotation.</title>
        <authorList>
            <consortium name="The Broad Institute Genomics Platform"/>
            <consortium name="The Broad Institute Genome Sequencing Center for Infectious Disease"/>
            <person name="Wu L."/>
            <person name="Ma J."/>
        </authorList>
    </citation>
    <scope>NUCLEOTIDE SEQUENCE [LARGE SCALE GENOMIC DNA]</scope>
    <source>
        <strain evidence="6">CECT 8531</strain>
    </source>
</reference>
<dbReference type="Proteomes" id="UP001595887">
    <property type="component" value="Unassembled WGS sequence"/>
</dbReference>
<dbReference type="Pfam" id="PF00535">
    <property type="entry name" value="Glycos_transf_2"/>
    <property type="match status" value="1"/>
</dbReference>
<evidence type="ECO:0000313" key="6">
    <source>
        <dbReference type="Proteomes" id="UP001595887"/>
    </source>
</evidence>
<dbReference type="EC" id="2.4.-.-" evidence="5"/>
<sequence length="311" mass="35411">MAQEFPKNTELPSIAVLMATYNGDRWLNEQLDSIFAQSDCDVQIFANDDGSSDTTLSILQRHRNASRIHITEDRQGGAGQNFLHLLRTANLGDFDYVALSDQDDIWMASKFARAISRLNDSSADAYSSNVTAFWPDGERKLIEKAQPLRKYDYMFESAGPGCTFVFTRETALAFQKFLKNCPSDKLKKVTLHDWIAYGWVRGTGRTWFIDNFSGLDYRQHDSNVLGASRSAGALANRWKMVSDGWYFEQALNNALLIGHSNVAATFLEKRKFADLVRTLLQMTQLRRRKSEALFVGFVLAYEYLRSKTGYR</sequence>
<comment type="caution">
    <text evidence="5">The sequence shown here is derived from an EMBL/GenBank/DDBJ whole genome shotgun (WGS) entry which is preliminary data.</text>
</comment>
<dbReference type="SUPFAM" id="SSF53448">
    <property type="entry name" value="Nucleotide-diphospho-sugar transferases"/>
    <property type="match status" value="1"/>
</dbReference>
<dbReference type="RefSeq" id="WP_381424983.1">
    <property type="nucleotide sequence ID" value="NZ_JBHSDH010000013.1"/>
</dbReference>
<dbReference type="EMBL" id="JBHSDH010000013">
    <property type="protein sequence ID" value="MFC4292481.1"/>
    <property type="molecule type" value="Genomic_DNA"/>
</dbReference>
<keyword evidence="2 5" id="KW-0328">Glycosyltransferase</keyword>
<organism evidence="5 6">
    <name type="scientific">Sphingorhabdus arenilitoris</name>
    <dbReference type="NCBI Taxonomy" id="1490041"/>
    <lineage>
        <taxon>Bacteria</taxon>
        <taxon>Pseudomonadati</taxon>
        <taxon>Pseudomonadota</taxon>
        <taxon>Alphaproteobacteria</taxon>
        <taxon>Sphingomonadales</taxon>
        <taxon>Sphingomonadaceae</taxon>
        <taxon>Sphingorhabdus</taxon>
    </lineage>
</organism>
<feature type="domain" description="Glycosyltransferase 2-like" evidence="4">
    <location>
        <begin position="16"/>
        <end position="144"/>
    </location>
</feature>
<evidence type="ECO:0000259" key="4">
    <source>
        <dbReference type="Pfam" id="PF00535"/>
    </source>
</evidence>
<accession>A0ABV8RJG4</accession>
<keyword evidence="6" id="KW-1185">Reference proteome</keyword>
<protein>
    <submittedName>
        <fullName evidence="5">Glycosyltransferase</fullName>
        <ecNumber evidence="5">2.4.-.-</ecNumber>
    </submittedName>
</protein>
<gene>
    <name evidence="5" type="ORF">ACFOWX_08650</name>
</gene>
<evidence type="ECO:0000256" key="1">
    <source>
        <dbReference type="ARBA" id="ARBA00006739"/>
    </source>
</evidence>
<evidence type="ECO:0000256" key="2">
    <source>
        <dbReference type="ARBA" id="ARBA00022676"/>
    </source>
</evidence>
<dbReference type="InterPro" id="IPR001173">
    <property type="entry name" value="Glyco_trans_2-like"/>
</dbReference>
<comment type="similarity">
    <text evidence="1">Belongs to the glycosyltransferase 2 family.</text>
</comment>
<evidence type="ECO:0000256" key="3">
    <source>
        <dbReference type="ARBA" id="ARBA00022679"/>
    </source>
</evidence>
<name>A0ABV8RJG4_9SPHN</name>